<dbReference type="RefSeq" id="WP_275649773.1">
    <property type="nucleotide sequence ID" value="NZ_JARFVA010000003.1"/>
</dbReference>
<comment type="caution">
    <text evidence="1">The sequence shown here is derived from an EMBL/GenBank/DDBJ whole genome shotgun (WGS) entry which is preliminary data.</text>
</comment>
<evidence type="ECO:0000313" key="1">
    <source>
        <dbReference type="EMBL" id="MDF0707816.1"/>
    </source>
</evidence>
<sequence length="43" mass="5050">MAEEQEKQNKKKERAKEYEKKLKIDGTLDDVLKLSVDKKKGDN</sequence>
<organism evidence="1 2">
    <name type="scientific">Flagellimonas okinawensis</name>
    <dbReference type="NCBI Taxonomy" id="3031324"/>
    <lineage>
        <taxon>Bacteria</taxon>
        <taxon>Pseudomonadati</taxon>
        <taxon>Bacteroidota</taxon>
        <taxon>Flavobacteriia</taxon>
        <taxon>Flavobacteriales</taxon>
        <taxon>Flavobacteriaceae</taxon>
        <taxon>Flagellimonas</taxon>
    </lineage>
</organism>
<dbReference type="Proteomes" id="UP001217083">
    <property type="component" value="Unassembled WGS sequence"/>
</dbReference>
<dbReference type="EMBL" id="JARFVA010000003">
    <property type="protein sequence ID" value="MDF0707816.1"/>
    <property type="molecule type" value="Genomic_DNA"/>
</dbReference>
<reference evidence="1 2" key="1">
    <citation type="submission" date="2023-03" db="EMBL/GenBank/DDBJ databases">
        <title>Muricauda XX sp. nov. and Muricauda XXX sp. nov., two novel species isolated from Okinawa Trough.</title>
        <authorList>
            <person name="Cao W."/>
            <person name="Deng X."/>
        </authorList>
    </citation>
    <scope>NUCLEOTIDE SEQUENCE [LARGE SCALE GENOMIC DNA]</scope>
    <source>
        <strain evidence="1 2">81s02</strain>
    </source>
</reference>
<protein>
    <submittedName>
        <fullName evidence="1">Uncharacterized protein</fullName>
    </submittedName>
</protein>
<name>A0ABT5XQE7_9FLAO</name>
<keyword evidence="2" id="KW-1185">Reference proteome</keyword>
<gene>
    <name evidence="1" type="ORF">PY091_11360</name>
</gene>
<proteinExistence type="predicted"/>
<evidence type="ECO:0000313" key="2">
    <source>
        <dbReference type="Proteomes" id="UP001217083"/>
    </source>
</evidence>
<accession>A0ABT5XQE7</accession>